<feature type="binding site" evidence="2">
    <location>
        <position position="198"/>
    </location>
    <ligand>
        <name>Mg(2+)</name>
        <dbReference type="ChEBI" id="CHEBI:18420"/>
    </ligand>
</feature>
<feature type="active site" evidence="2">
    <location>
        <position position="24"/>
    </location>
</feature>
<feature type="binding site" evidence="2">
    <location>
        <position position="29"/>
    </location>
    <ligand>
        <name>substrate</name>
    </ligand>
</feature>
<feature type="binding site" evidence="2">
    <location>
        <begin position="69"/>
        <end position="71"/>
    </location>
    <ligand>
        <name>substrate</name>
    </ligand>
</feature>
<feature type="binding site" evidence="2">
    <location>
        <position position="73"/>
    </location>
    <ligand>
        <name>substrate</name>
    </ligand>
</feature>
<evidence type="ECO:0000313" key="3">
    <source>
        <dbReference type="EMBL" id="KIE64049.1"/>
    </source>
</evidence>
<evidence type="ECO:0000256" key="2">
    <source>
        <dbReference type="HAMAP-Rule" id="MF_01139"/>
    </source>
</evidence>
<dbReference type="PANTHER" id="PTHR10291">
    <property type="entry name" value="DEHYDRODOLICHYL DIPHOSPHATE SYNTHASE FAMILY MEMBER"/>
    <property type="match status" value="1"/>
</dbReference>
<dbReference type="RefSeq" id="WP_039719462.1">
    <property type="nucleotide sequence ID" value="NZ_AWXV01000002.1"/>
</dbReference>
<comment type="cofactor">
    <cofactor evidence="2">
        <name>Mg(2+)</name>
        <dbReference type="ChEBI" id="CHEBI:18420"/>
    </cofactor>
    <text evidence="2">Binds 2 magnesium ions per subunit.</text>
</comment>
<keyword evidence="2" id="KW-0961">Cell wall biogenesis/degradation</keyword>
<sequence length="251" mass="29475">MISIRKKSDYSNFDVPKHVAIIMDGNRRWAKKNKKSIIRGHLAGVISVQKAIRYALKNNITSLTLFAFSKENWSRSKREISSLVRLFSFFLGKNLSEKFITHDIKLFIIGEIDQFGNSIKKKVQKIVDSTRNNVKLNLNIAINYSGRWDILNSVRKIIREVQDGSILMENIREHTIDQFICLHDQPEVDLVIRTGREHRISNFLLWQIAYSELYFTDILWPDFNEDIFQKAILNFNTRERRFGNANAIKER</sequence>
<feature type="binding site" evidence="2">
    <location>
        <position position="41"/>
    </location>
    <ligand>
        <name>substrate</name>
    </ligand>
</feature>
<dbReference type="CDD" id="cd00475">
    <property type="entry name" value="Cis_IPPS"/>
    <property type="match status" value="1"/>
</dbReference>
<dbReference type="PANTHER" id="PTHR10291:SF0">
    <property type="entry name" value="DEHYDRODOLICHYL DIPHOSPHATE SYNTHASE 2"/>
    <property type="match status" value="1"/>
</dbReference>
<organism evidence="3 4">
    <name type="scientific">Candidatus Riesia pediculischaeffi PTSU</name>
    <dbReference type="NCBI Taxonomy" id="1401651"/>
    <lineage>
        <taxon>Bacteria</taxon>
        <taxon>Pseudomonadati</taxon>
        <taxon>Pseudomonadota</taxon>
        <taxon>Gammaproteobacteria</taxon>
        <taxon>Enterobacterales</taxon>
        <taxon>Enterobacteriaceae</taxon>
        <taxon>Candidatus Riesia</taxon>
    </lineage>
</organism>
<dbReference type="Pfam" id="PF01255">
    <property type="entry name" value="Prenyltransf"/>
    <property type="match status" value="1"/>
</dbReference>
<dbReference type="HAMAP" id="MF_01139">
    <property type="entry name" value="ISPT"/>
    <property type="match status" value="1"/>
</dbReference>
<dbReference type="GO" id="GO:0016094">
    <property type="term" value="P:polyprenol biosynthetic process"/>
    <property type="evidence" value="ECO:0007669"/>
    <property type="project" value="TreeGrafter"/>
</dbReference>
<dbReference type="GO" id="GO:0008360">
    <property type="term" value="P:regulation of cell shape"/>
    <property type="evidence" value="ECO:0007669"/>
    <property type="project" value="UniProtKB-KW"/>
</dbReference>
<dbReference type="Proteomes" id="UP000054529">
    <property type="component" value="Unassembled WGS sequence"/>
</dbReference>
<feature type="binding site" evidence="2">
    <location>
        <position position="212"/>
    </location>
    <ligand>
        <name>Mg(2+)</name>
        <dbReference type="ChEBI" id="CHEBI:18420"/>
    </ligand>
</feature>
<keyword evidence="2" id="KW-0573">Peptidoglycan synthesis</keyword>
<evidence type="ECO:0000313" key="4">
    <source>
        <dbReference type="Proteomes" id="UP000054529"/>
    </source>
</evidence>
<dbReference type="Gene3D" id="3.40.1180.10">
    <property type="entry name" value="Decaprenyl diphosphate synthase-like"/>
    <property type="match status" value="1"/>
</dbReference>
<feature type="active site" description="Proton acceptor" evidence="2">
    <location>
        <position position="72"/>
    </location>
</feature>
<keyword evidence="2" id="KW-0133">Cell shape</keyword>
<dbReference type="FunFam" id="3.40.1180.10:FF:000001">
    <property type="entry name" value="(2E,6E)-farnesyl-diphosphate-specific ditrans,polycis-undecaprenyl-diphosphate synthase"/>
    <property type="match status" value="1"/>
</dbReference>
<reference evidence="3 4" key="1">
    <citation type="journal article" date="2014" name="G3 (Bethesda)">
        <title>Genome sequence of Candidatus Riesia pediculischaeffi, endosymbiont of chimpanzee lice, and genomic comparison of recently acquired endosymbionts from human and chimpanzee lice.</title>
        <authorList>
            <person name="Boyd B.M."/>
            <person name="Allen J.M."/>
            <person name="de Crecy-Lagard V."/>
            <person name="Reed D.L."/>
        </authorList>
    </citation>
    <scope>NUCLEOTIDE SEQUENCE [LARGE SCALE GENOMIC DNA]</scope>
    <source>
        <strain evidence="3 4">PTSU</strain>
    </source>
</reference>
<comment type="caution">
    <text evidence="2">Lacks conserved residue(s) required for the propagation of feature annotation.</text>
</comment>
<feature type="binding site" evidence="2">
    <location>
        <position position="75"/>
    </location>
    <ligand>
        <name>substrate</name>
    </ligand>
</feature>
<comment type="function">
    <text evidence="2">Catalyzes the sequential condensation of isopentenyl diphosphate (IPP) with (2E,6E)-farnesyl diphosphate (E,E-FPP) to yield (2Z,6Z,10Z,14Z,18Z,22Z,26Z,30Z,34E,38E)-undecaprenyl diphosphate (di-trans,octa-cis-UPP). UPP is the precursor of glycosyl carrier lipid in the biosynthesis of bacterial cell wall polysaccharide components such as peptidoglycan and lipopolysaccharide.</text>
</comment>
<dbReference type="OrthoDB" id="4191603at2"/>
<proteinExistence type="inferred from homology"/>
<feature type="binding site" evidence="2">
    <location>
        <position position="193"/>
    </location>
    <ligand>
        <name>substrate</name>
    </ligand>
</feature>
<dbReference type="GO" id="GO:0009252">
    <property type="term" value="P:peptidoglycan biosynthetic process"/>
    <property type="evidence" value="ECO:0007669"/>
    <property type="project" value="UniProtKB-UniRule"/>
</dbReference>
<comment type="caution">
    <text evidence="3">The sequence shown here is derived from an EMBL/GenBank/DDBJ whole genome shotgun (WGS) entry which is preliminary data.</text>
</comment>
<dbReference type="NCBIfam" id="TIGR00055">
    <property type="entry name" value="uppS"/>
    <property type="match status" value="1"/>
</dbReference>
<dbReference type="GO" id="GO:0008834">
    <property type="term" value="F:ditrans,polycis-undecaprenyl-diphosphate synthase [(2E,6E)-farnesyl-diphosphate specific] activity"/>
    <property type="evidence" value="ECO:0007669"/>
    <property type="project" value="UniProtKB-UniRule"/>
</dbReference>
<keyword evidence="2" id="KW-0460">Magnesium</keyword>
<dbReference type="GO" id="GO:0071555">
    <property type="term" value="P:cell wall organization"/>
    <property type="evidence" value="ECO:0007669"/>
    <property type="project" value="UniProtKB-KW"/>
</dbReference>
<gene>
    <name evidence="2" type="primary">uppS</name>
    <name evidence="3" type="ORF">P689_11920</name>
</gene>
<dbReference type="EC" id="2.5.1.31" evidence="2"/>
<accession>A0A0C1V6H9</accession>
<dbReference type="SUPFAM" id="SSF64005">
    <property type="entry name" value="Undecaprenyl diphosphate synthase"/>
    <property type="match status" value="1"/>
</dbReference>
<dbReference type="AlphaFoldDB" id="A0A0C1V6H9"/>
<dbReference type="PATRIC" id="fig|1401651.3.peg.50"/>
<feature type="binding site" evidence="2">
    <location>
        <begin position="25"/>
        <end position="28"/>
    </location>
    <ligand>
        <name>substrate</name>
    </ligand>
</feature>
<keyword evidence="1 2" id="KW-0808">Transferase</keyword>
<protein>
    <recommendedName>
        <fullName evidence="2">Ditrans,polycis-undecaprenyl-diphosphate synthase ((2E,6E)-farnesyl-diphosphate specific)</fullName>
        <ecNumber evidence="2">2.5.1.31</ecNumber>
    </recommendedName>
    <alternativeName>
        <fullName evidence="2">Ditrans,polycis-undecaprenylcistransferase</fullName>
    </alternativeName>
    <alternativeName>
        <fullName evidence="2">Undecaprenyl diphosphate synthase</fullName>
        <shortName evidence="2">UDS</shortName>
    </alternativeName>
    <alternativeName>
        <fullName evidence="2">Undecaprenyl pyrophosphate synthase</fullName>
        <shortName evidence="2">UPP synthase</shortName>
    </alternativeName>
</protein>
<dbReference type="EMBL" id="AWXV01000002">
    <property type="protein sequence ID" value="KIE64049.1"/>
    <property type="molecule type" value="Genomic_DNA"/>
</dbReference>
<feature type="binding site" evidence="2">
    <location>
        <position position="24"/>
    </location>
    <ligand>
        <name>Mg(2+)</name>
        <dbReference type="ChEBI" id="CHEBI:18420"/>
    </ligand>
</feature>
<comment type="similarity">
    <text evidence="2">Belongs to the UPP synthase family.</text>
</comment>
<feature type="binding site" evidence="2">
    <location>
        <begin position="199"/>
        <end position="201"/>
    </location>
    <ligand>
        <name>substrate</name>
    </ligand>
</feature>
<evidence type="ECO:0000256" key="1">
    <source>
        <dbReference type="ARBA" id="ARBA00022679"/>
    </source>
</evidence>
<keyword evidence="2" id="KW-0479">Metal-binding</keyword>
<dbReference type="GO" id="GO:0000287">
    <property type="term" value="F:magnesium ion binding"/>
    <property type="evidence" value="ECO:0007669"/>
    <property type="project" value="UniProtKB-UniRule"/>
</dbReference>
<comment type="catalytic activity">
    <reaction evidence="2">
        <text>8 isopentenyl diphosphate + (2E,6E)-farnesyl diphosphate = di-trans,octa-cis-undecaprenyl diphosphate + 8 diphosphate</text>
        <dbReference type="Rhea" id="RHEA:27551"/>
        <dbReference type="ChEBI" id="CHEBI:33019"/>
        <dbReference type="ChEBI" id="CHEBI:58405"/>
        <dbReference type="ChEBI" id="CHEBI:128769"/>
        <dbReference type="ChEBI" id="CHEBI:175763"/>
        <dbReference type="EC" id="2.5.1.31"/>
    </reaction>
</comment>
<dbReference type="HOGENOM" id="CLU_038505_1_1_6"/>
<dbReference type="InterPro" id="IPR036424">
    <property type="entry name" value="UPP_synth-like_sf"/>
</dbReference>
<name>A0A0C1V6H9_9ENTR</name>
<comment type="subunit">
    <text evidence="2">Homodimer.</text>
</comment>
<dbReference type="InterPro" id="IPR001441">
    <property type="entry name" value="UPP_synth-like"/>
</dbReference>